<comment type="caution">
    <text evidence="6">The sequence shown here is derived from an EMBL/GenBank/DDBJ whole genome shotgun (WGS) entry which is preliminary data.</text>
</comment>
<dbReference type="AlphaFoldDB" id="A0A3M2KW42"/>
<organism evidence="6 7">
    <name type="scientific">Nocardia stercoris</name>
    <dbReference type="NCBI Taxonomy" id="2483361"/>
    <lineage>
        <taxon>Bacteria</taxon>
        <taxon>Bacillati</taxon>
        <taxon>Actinomycetota</taxon>
        <taxon>Actinomycetes</taxon>
        <taxon>Mycobacteriales</taxon>
        <taxon>Nocardiaceae</taxon>
        <taxon>Nocardia</taxon>
    </lineage>
</organism>
<dbReference type="OrthoDB" id="2629817at2"/>
<dbReference type="EMBL" id="RFFH01000013">
    <property type="protein sequence ID" value="RMI29689.1"/>
    <property type="molecule type" value="Genomic_DNA"/>
</dbReference>
<dbReference type="Pfam" id="PF13564">
    <property type="entry name" value="DoxX_2"/>
    <property type="match status" value="1"/>
</dbReference>
<feature type="transmembrane region" description="Helical" evidence="5">
    <location>
        <begin position="69"/>
        <end position="89"/>
    </location>
</feature>
<proteinExistence type="predicted"/>
<keyword evidence="3 5" id="KW-1133">Transmembrane helix</keyword>
<dbReference type="Proteomes" id="UP000279275">
    <property type="component" value="Unassembled WGS sequence"/>
</dbReference>
<sequence length="115" mass="12055">MHIAYIVLAVVTALWVGFSAFSLLTQKPFVVEPLVQYGVPRSWWAKLGFLKAAGALGMVVGIALPPIGIAAAIGIILYFLGAVVTIVRAGAWGHVAFPVLYLAPAAVALVLQLNS</sequence>
<comment type="subcellular location">
    <subcellularLocation>
        <location evidence="1">Membrane</location>
        <topology evidence="1">Multi-pass membrane protein</topology>
    </subcellularLocation>
</comment>
<dbReference type="GO" id="GO:0016020">
    <property type="term" value="C:membrane"/>
    <property type="evidence" value="ECO:0007669"/>
    <property type="project" value="UniProtKB-SubCell"/>
</dbReference>
<dbReference type="InterPro" id="IPR032808">
    <property type="entry name" value="DoxX"/>
</dbReference>
<keyword evidence="2 5" id="KW-0812">Transmembrane</keyword>
<feature type="transmembrane region" description="Helical" evidence="5">
    <location>
        <begin position="95"/>
        <end position="113"/>
    </location>
</feature>
<evidence type="ECO:0000256" key="2">
    <source>
        <dbReference type="ARBA" id="ARBA00022692"/>
    </source>
</evidence>
<keyword evidence="4 5" id="KW-0472">Membrane</keyword>
<gene>
    <name evidence="6" type="ORF">EBN03_25180</name>
</gene>
<evidence type="ECO:0000256" key="3">
    <source>
        <dbReference type="ARBA" id="ARBA00022989"/>
    </source>
</evidence>
<keyword evidence="7" id="KW-1185">Reference proteome</keyword>
<evidence type="ECO:0000256" key="5">
    <source>
        <dbReference type="SAM" id="Phobius"/>
    </source>
</evidence>
<protein>
    <submittedName>
        <fullName evidence="6">DoxX family protein</fullName>
    </submittedName>
</protein>
<dbReference type="RefSeq" id="WP_122190588.1">
    <property type="nucleotide sequence ID" value="NZ_RFFH01000013.1"/>
</dbReference>
<evidence type="ECO:0000256" key="1">
    <source>
        <dbReference type="ARBA" id="ARBA00004141"/>
    </source>
</evidence>
<accession>A0A3M2KW42</accession>
<evidence type="ECO:0000313" key="6">
    <source>
        <dbReference type="EMBL" id="RMI29689.1"/>
    </source>
</evidence>
<reference evidence="6 7" key="1">
    <citation type="submission" date="2018-10" db="EMBL/GenBank/DDBJ databases">
        <title>Isolation from cow dung.</title>
        <authorList>
            <person name="Ling L."/>
        </authorList>
    </citation>
    <scope>NUCLEOTIDE SEQUENCE [LARGE SCALE GENOMIC DNA]</scope>
    <source>
        <strain evidence="6 7">NEAU-LL90</strain>
    </source>
</reference>
<evidence type="ECO:0000256" key="4">
    <source>
        <dbReference type="ARBA" id="ARBA00023136"/>
    </source>
</evidence>
<name>A0A3M2KW42_9NOCA</name>
<evidence type="ECO:0000313" key="7">
    <source>
        <dbReference type="Proteomes" id="UP000279275"/>
    </source>
</evidence>